<organism evidence="1">
    <name type="scientific">Lepeophtheirus salmonis</name>
    <name type="common">Salmon louse</name>
    <name type="synonym">Caligus salmonis</name>
    <dbReference type="NCBI Taxonomy" id="72036"/>
    <lineage>
        <taxon>Eukaryota</taxon>
        <taxon>Metazoa</taxon>
        <taxon>Ecdysozoa</taxon>
        <taxon>Arthropoda</taxon>
        <taxon>Crustacea</taxon>
        <taxon>Multicrustacea</taxon>
        <taxon>Hexanauplia</taxon>
        <taxon>Copepoda</taxon>
        <taxon>Siphonostomatoida</taxon>
        <taxon>Caligidae</taxon>
        <taxon>Lepeophtheirus</taxon>
    </lineage>
</organism>
<protein>
    <submittedName>
        <fullName evidence="1">Uncharacterized protein</fullName>
    </submittedName>
</protein>
<evidence type="ECO:0000313" key="1">
    <source>
        <dbReference type="EMBL" id="CDW44094.1"/>
    </source>
</evidence>
<name>A0A0K2V0T3_LEPSM</name>
<accession>A0A0K2V0T3</accession>
<reference evidence="1" key="1">
    <citation type="submission" date="2014-05" db="EMBL/GenBank/DDBJ databases">
        <authorList>
            <person name="Chronopoulou M."/>
        </authorList>
    </citation>
    <scope>NUCLEOTIDE SEQUENCE</scope>
    <source>
        <tissue evidence="1">Whole organism</tissue>
    </source>
</reference>
<proteinExistence type="predicted"/>
<sequence>MKGPLQHSYCTVSSLLVV</sequence>
<dbReference type="AlphaFoldDB" id="A0A0K2V0T3"/>
<dbReference type="EMBL" id="HACA01026733">
    <property type="protein sequence ID" value="CDW44094.1"/>
    <property type="molecule type" value="Transcribed_RNA"/>
</dbReference>